<evidence type="ECO:0000256" key="3">
    <source>
        <dbReference type="ARBA" id="ARBA00022553"/>
    </source>
</evidence>
<feature type="domain" description="PAC" evidence="9">
    <location>
        <begin position="445"/>
        <end position="497"/>
    </location>
</feature>
<dbReference type="SMART" id="SM00086">
    <property type="entry name" value="PAC"/>
    <property type="match status" value="3"/>
</dbReference>
<keyword evidence="4" id="KW-0808">Transferase</keyword>
<sequence>MVNKPDREISVNLEDVLDQLDLLAALIDEDFNILTINREIERLFGNVTGKKCFEVFHSANAPPDYCAILNLLKGGSGEEEFYEQSIGRWLKVRASRLNIGDSTVFLHLAEDVTERKKMEMDLIERERKFKSLFESAVDIIYLLSPEGKILDVNPAIKSIGYSKEEIIGKYVYDIFTPNSRKKFFDKLDNLMKEGFLRHEVEVVSKDGRIISMECVASIIRDNGDVSSIISIHRDITERKQMEEKLKESEEKYRTLVEKTHDAVYLLTPDGFLFVNDRVCDLTRYTKEELYRIDPLDLIHPDDRERIREYIRRRFSGEKAPESHISKIITKDGETRYCEFSVKAITYMGQTVILGSVRDITEKKLMEDKLRESEEKYRTLVETINDIVFALDTEGRFTYLNKKFDEITGYSSKDLIGKHFRLVLAPEYVDSTIEKFKRGLSGEKIPLYEVELIGKNGRRIFVELNVTNMKGRDGKVIGRLGVARDITERKKMEKKLVELNETLKLINKILRHDLLNDLTVISYALEMYKETGDEEIIDRAFKAIERGIKLIRKMRELEGLTNLSELRKISVRKVVEDVTEKYQEIEFKVSGDCVVFADEAFGSVIDNIVNNAIVHGKTDRIDITIKHNGFCEIRIADYGKGVPDEIKEKIFEEGFFSGDTGHTGLGLYIVKKVVERYDGEVWVEDNEPKGAVFVIKLKTADHKC</sequence>
<dbReference type="EC" id="2.7.13.3" evidence="2"/>
<dbReference type="Pfam" id="PF02518">
    <property type="entry name" value="HATPase_c"/>
    <property type="match status" value="1"/>
</dbReference>
<keyword evidence="3" id="KW-0597">Phosphoprotein</keyword>
<feature type="coiled-coil region" evidence="6">
    <location>
        <begin position="231"/>
        <end position="258"/>
    </location>
</feature>
<dbReference type="Pfam" id="PF08448">
    <property type="entry name" value="PAS_4"/>
    <property type="match status" value="1"/>
</dbReference>
<keyword evidence="6" id="KW-0175">Coiled coil</keyword>
<dbReference type="InterPro" id="IPR035965">
    <property type="entry name" value="PAS-like_dom_sf"/>
</dbReference>
<dbReference type="InterPro" id="IPR005467">
    <property type="entry name" value="His_kinase_dom"/>
</dbReference>
<dbReference type="GO" id="GO:0004673">
    <property type="term" value="F:protein histidine kinase activity"/>
    <property type="evidence" value="ECO:0007669"/>
    <property type="project" value="UniProtKB-EC"/>
</dbReference>
<keyword evidence="11" id="KW-1185">Reference proteome</keyword>
<feature type="domain" description="PAS" evidence="8">
    <location>
        <begin position="125"/>
        <end position="194"/>
    </location>
</feature>
<feature type="domain" description="PAC" evidence="9">
    <location>
        <begin position="321"/>
        <end position="371"/>
    </location>
</feature>
<evidence type="ECO:0000256" key="1">
    <source>
        <dbReference type="ARBA" id="ARBA00000085"/>
    </source>
</evidence>
<dbReference type="SUPFAM" id="SSF55874">
    <property type="entry name" value="ATPase domain of HSP90 chaperone/DNA topoisomerase II/histidine kinase"/>
    <property type="match status" value="1"/>
</dbReference>
<dbReference type="RefSeq" id="WP_015591242.1">
    <property type="nucleotide sequence ID" value="NC_021169.1"/>
</dbReference>
<evidence type="ECO:0000256" key="2">
    <source>
        <dbReference type="ARBA" id="ARBA00012438"/>
    </source>
</evidence>
<dbReference type="PANTHER" id="PTHR43304">
    <property type="entry name" value="PHYTOCHROME-LIKE PROTEIN CPH1"/>
    <property type="match status" value="1"/>
</dbReference>
<dbReference type="Gene3D" id="3.30.565.10">
    <property type="entry name" value="Histidine kinase-like ATPase, C-terminal domain"/>
    <property type="match status" value="1"/>
</dbReference>
<dbReference type="PANTHER" id="PTHR43304:SF1">
    <property type="entry name" value="PAC DOMAIN-CONTAINING PROTEIN"/>
    <property type="match status" value="1"/>
</dbReference>
<gene>
    <name evidence="10" type="ORF">Asulf_01671</name>
</gene>
<evidence type="ECO:0000259" key="9">
    <source>
        <dbReference type="PROSITE" id="PS50113"/>
    </source>
</evidence>
<protein>
    <recommendedName>
        <fullName evidence="2">histidine kinase</fullName>
        <ecNumber evidence="2">2.7.13.3</ecNumber>
    </recommendedName>
</protein>
<dbReference type="InterPro" id="IPR013656">
    <property type="entry name" value="PAS_4"/>
</dbReference>
<dbReference type="CDD" id="cd00130">
    <property type="entry name" value="PAS"/>
    <property type="match status" value="3"/>
</dbReference>
<dbReference type="Gene3D" id="1.10.287.130">
    <property type="match status" value="1"/>
</dbReference>
<evidence type="ECO:0000256" key="4">
    <source>
        <dbReference type="ARBA" id="ARBA00022679"/>
    </source>
</evidence>
<dbReference type="HOGENOM" id="CLU_000445_114_58_2"/>
<evidence type="ECO:0000259" key="8">
    <source>
        <dbReference type="PROSITE" id="PS50112"/>
    </source>
</evidence>
<dbReference type="Proteomes" id="UP000013307">
    <property type="component" value="Chromosome"/>
</dbReference>
<dbReference type="PROSITE" id="PS50109">
    <property type="entry name" value="HIS_KIN"/>
    <property type="match status" value="1"/>
</dbReference>
<comment type="catalytic activity">
    <reaction evidence="1">
        <text>ATP + protein L-histidine = ADP + protein N-phospho-L-histidine.</text>
        <dbReference type="EC" id="2.7.13.3"/>
    </reaction>
</comment>
<dbReference type="SMART" id="SM00091">
    <property type="entry name" value="PAS"/>
    <property type="match status" value="4"/>
</dbReference>
<organism evidence="10 11">
    <name type="scientific">Archaeoglobus sulfaticallidus PM70-1</name>
    <dbReference type="NCBI Taxonomy" id="387631"/>
    <lineage>
        <taxon>Archaea</taxon>
        <taxon>Methanobacteriati</taxon>
        <taxon>Methanobacteriota</taxon>
        <taxon>Archaeoglobi</taxon>
        <taxon>Archaeoglobales</taxon>
        <taxon>Archaeoglobaceae</taxon>
        <taxon>Archaeoglobus</taxon>
    </lineage>
</organism>
<dbReference type="Pfam" id="PF00989">
    <property type="entry name" value="PAS"/>
    <property type="match status" value="1"/>
</dbReference>
<evidence type="ECO:0000313" key="11">
    <source>
        <dbReference type="Proteomes" id="UP000013307"/>
    </source>
</evidence>
<feature type="domain" description="PAS" evidence="8">
    <location>
        <begin position="372"/>
        <end position="442"/>
    </location>
</feature>
<dbReference type="eggNOG" id="arCOG06940">
    <property type="taxonomic scope" value="Archaea"/>
</dbReference>
<dbReference type="AlphaFoldDB" id="N0BDD8"/>
<dbReference type="InterPro" id="IPR000014">
    <property type="entry name" value="PAS"/>
</dbReference>
<feature type="coiled-coil region" evidence="6">
    <location>
        <begin position="481"/>
        <end position="508"/>
    </location>
</feature>
<feature type="domain" description="PAS" evidence="8">
    <location>
        <begin position="248"/>
        <end position="317"/>
    </location>
</feature>
<dbReference type="InterPro" id="IPR052162">
    <property type="entry name" value="Sensor_kinase/Photoreceptor"/>
</dbReference>
<dbReference type="eggNOG" id="arCOG02367">
    <property type="taxonomic scope" value="Archaea"/>
</dbReference>
<dbReference type="InterPro" id="IPR000700">
    <property type="entry name" value="PAS-assoc_C"/>
</dbReference>
<evidence type="ECO:0000313" key="10">
    <source>
        <dbReference type="EMBL" id="AGK61644.1"/>
    </source>
</evidence>
<dbReference type="PROSITE" id="PS50112">
    <property type="entry name" value="PAS"/>
    <property type="match status" value="3"/>
</dbReference>
<evidence type="ECO:0000259" key="7">
    <source>
        <dbReference type="PROSITE" id="PS50109"/>
    </source>
</evidence>
<accession>N0BDD8</accession>
<evidence type="ECO:0000256" key="5">
    <source>
        <dbReference type="ARBA" id="ARBA00022777"/>
    </source>
</evidence>
<name>N0BDD8_9EURY</name>
<feature type="domain" description="Histidine kinase" evidence="7">
    <location>
        <begin position="508"/>
        <end position="700"/>
    </location>
</feature>
<dbReference type="InterPro" id="IPR004358">
    <property type="entry name" value="Sig_transdc_His_kin-like_C"/>
</dbReference>
<dbReference type="EMBL" id="CP005290">
    <property type="protein sequence ID" value="AGK61644.1"/>
    <property type="molecule type" value="Genomic_DNA"/>
</dbReference>
<dbReference type="OrthoDB" id="50550at2157"/>
<reference evidence="10 11" key="1">
    <citation type="journal article" date="2013" name="Genome Announc.">
        <title>Complete Genome Sequence of the Thermophilic and Facultatively Chemolithoautotrophic Sulfate Reducer Archaeoglobus sulfaticallidus Strain PM70-1T.</title>
        <authorList>
            <person name="Stokke R."/>
            <person name="Hocking W.P."/>
            <person name="Steinsbu B.O."/>
            <person name="Steen I.H."/>
        </authorList>
    </citation>
    <scope>NUCLEOTIDE SEQUENCE [LARGE SCALE GENOMIC DNA]</scope>
    <source>
        <strain evidence="10">PM70-1</strain>
    </source>
</reference>
<dbReference type="KEGG" id="ast:Asulf_01671"/>
<dbReference type="GeneID" id="25398483"/>
<dbReference type="InterPro" id="IPR013767">
    <property type="entry name" value="PAS_fold"/>
</dbReference>
<dbReference type="SUPFAM" id="SSF55785">
    <property type="entry name" value="PYP-like sensor domain (PAS domain)"/>
    <property type="match status" value="4"/>
</dbReference>
<dbReference type="InterPro" id="IPR036890">
    <property type="entry name" value="HATPase_C_sf"/>
</dbReference>
<dbReference type="InterPro" id="IPR001610">
    <property type="entry name" value="PAC"/>
</dbReference>
<dbReference type="PROSITE" id="PS50113">
    <property type="entry name" value="PAC"/>
    <property type="match status" value="3"/>
</dbReference>
<dbReference type="NCBIfam" id="TIGR00229">
    <property type="entry name" value="sensory_box"/>
    <property type="match status" value="4"/>
</dbReference>
<dbReference type="STRING" id="387631.Asulf_01671"/>
<keyword evidence="5" id="KW-0418">Kinase</keyword>
<dbReference type="Pfam" id="PF13426">
    <property type="entry name" value="PAS_9"/>
    <property type="match status" value="2"/>
</dbReference>
<evidence type="ECO:0000256" key="6">
    <source>
        <dbReference type="SAM" id="Coils"/>
    </source>
</evidence>
<dbReference type="SMART" id="SM00387">
    <property type="entry name" value="HATPase_c"/>
    <property type="match status" value="1"/>
</dbReference>
<dbReference type="Gene3D" id="3.30.450.20">
    <property type="entry name" value="PAS domain"/>
    <property type="match status" value="4"/>
</dbReference>
<proteinExistence type="predicted"/>
<dbReference type="InterPro" id="IPR003594">
    <property type="entry name" value="HATPase_dom"/>
</dbReference>
<dbReference type="PRINTS" id="PR00344">
    <property type="entry name" value="BCTRLSENSOR"/>
</dbReference>
<feature type="domain" description="PAC" evidence="9">
    <location>
        <begin position="196"/>
        <end position="247"/>
    </location>
</feature>